<dbReference type="EMBL" id="CP011453">
    <property type="protein sequence ID" value="AKH44327.1"/>
    <property type="molecule type" value="Genomic_DNA"/>
</dbReference>
<dbReference type="Proteomes" id="UP000034392">
    <property type="component" value="Plasmid unnamed"/>
</dbReference>
<organism evidence="2 3">
    <name type="scientific">Croceibacterium atlanticum</name>
    <dbReference type="NCBI Taxonomy" id="1267766"/>
    <lineage>
        <taxon>Bacteria</taxon>
        <taxon>Pseudomonadati</taxon>
        <taxon>Pseudomonadota</taxon>
        <taxon>Alphaproteobacteria</taxon>
        <taxon>Sphingomonadales</taxon>
        <taxon>Erythrobacteraceae</taxon>
        <taxon>Croceibacterium</taxon>
    </lineage>
</organism>
<geneLocation type="plasmid" evidence="2">
    <name>unnamed</name>
</geneLocation>
<dbReference type="Proteomes" id="UP000034392">
    <property type="component" value="Chromosome"/>
</dbReference>
<dbReference type="KEGG" id="aay:WYH_01099"/>
<gene>
    <name evidence="1" type="ORF">WYH_01099</name>
    <name evidence="2" type="ORF">WYH_03308</name>
</gene>
<geneLocation type="plasmid" evidence="3"/>
<name>A0A0F7KYK8_9SPHN</name>
<reference evidence="2" key="2">
    <citation type="submission" date="2015-08" db="EMBL/GenBank/DDBJ databases">
        <title>The complete genome of Altererythrobacter atlanticus strain 26DY36.</title>
        <authorList>
            <person name="Wu Y.-H."/>
            <person name="Cheng H."/>
            <person name="Wu X.-W."/>
        </authorList>
    </citation>
    <scope>NUCLEOTIDE SEQUENCE</scope>
    <source>
        <strain evidence="2">26DY36</strain>
        <plasmid evidence="2">unnamed</plasmid>
    </source>
</reference>
<evidence type="ECO:0000313" key="1">
    <source>
        <dbReference type="EMBL" id="AKH42146.1"/>
    </source>
</evidence>
<reference evidence="1 3" key="1">
    <citation type="submission" date="2015-05" db="EMBL/GenBank/DDBJ databases">
        <title>The complete genome of Altererythrobacter atlanticus strain 26DY36.</title>
        <authorList>
            <person name="Wu Y.-H."/>
            <person name="Cheng H."/>
            <person name="Wu X.-W."/>
        </authorList>
    </citation>
    <scope>NUCLEOTIDE SEQUENCE [LARGE SCALE GENOMIC DNA]</scope>
    <source>
        <strain evidence="1 3">26DY36</strain>
        <plasmid evidence="3">Plasmid</plasmid>
    </source>
</reference>
<protein>
    <submittedName>
        <fullName evidence="2">Uncharacterized protein</fullName>
    </submittedName>
</protein>
<evidence type="ECO:0000313" key="2">
    <source>
        <dbReference type="EMBL" id="AKH44327.1"/>
    </source>
</evidence>
<dbReference type="OrthoDB" id="8420938at2"/>
<dbReference type="STRING" id="1267766.WYH_01099"/>
<sequence>MTRLGVLIAGAALGLMPLAGGTALAHHSYSMFDMKKTVVLDATVEQFRWSNPHAFIRVRVPTDQGTELWSIEMTSPNNLIQEGWTRRTLKTGDRVQLYVHPLRNGALGASYAGVKLADGSTLGEVD</sequence>
<accession>A0A0F7KYK8</accession>
<keyword evidence="2" id="KW-0614">Plasmid</keyword>
<dbReference type="InterPro" id="IPR046150">
    <property type="entry name" value="DUF6152"/>
</dbReference>
<keyword evidence="3" id="KW-1185">Reference proteome</keyword>
<dbReference type="EMBL" id="CP011452">
    <property type="protein sequence ID" value="AKH42146.1"/>
    <property type="molecule type" value="Genomic_DNA"/>
</dbReference>
<dbReference type="PATRIC" id="fig|1267766.3.peg.1106"/>
<dbReference type="AlphaFoldDB" id="A0A0F7KYK8"/>
<dbReference type="Pfam" id="PF19649">
    <property type="entry name" value="DUF6152"/>
    <property type="match status" value="1"/>
</dbReference>
<proteinExistence type="predicted"/>
<evidence type="ECO:0000313" key="3">
    <source>
        <dbReference type="Proteomes" id="UP000034392"/>
    </source>
</evidence>
<dbReference type="KEGG" id="aay:WYH_03308"/>
<dbReference type="RefSeq" id="WP_046903031.1">
    <property type="nucleotide sequence ID" value="NZ_CP011452.2"/>
</dbReference>